<dbReference type="InterPro" id="IPR036390">
    <property type="entry name" value="WH_DNA-bd_sf"/>
</dbReference>
<dbReference type="PANTHER" id="PTHR33164">
    <property type="entry name" value="TRANSCRIPTIONAL REGULATOR, MARR FAMILY"/>
    <property type="match status" value="1"/>
</dbReference>
<dbReference type="RefSeq" id="WP_164507010.1">
    <property type="nucleotide sequence ID" value="NZ_JBHTOP010000003.1"/>
</dbReference>
<dbReference type="SUPFAM" id="SSF46785">
    <property type="entry name" value="Winged helix' DNA-binding domain"/>
    <property type="match status" value="1"/>
</dbReference>
<comment type="caution">
    <text evidence="2">The sequence shown here is derived from an EMBL/GenBank/DDBJ whole genome shotgun (WGS) entry which is preliminary data.</text>
</comment>
<dbReference type="InterPro" id="IPR000835">
    <property type="entry name" value="HTH_MarR-typ"/>
</dbReference>
<reference evidence="3" key="1">
    <citation type="journal article" date="2019" name="Int. J. Syst. Evol. Microbiol.">
        <title>The Global Catalogue of Microorganisms (GCM) 10K type strain sequencing project: providing services to taxonomists for standard genome sequencing and annotation.</title>
        <authorList>
            <consortium name="The Broad Institute Genomics Platform"/>
            <consortium name="The Broad Institute Genome Sequencing Center for Infectious Disease"/>
            <person name="Wu L."/>
            <person name="Ma J."/>
        </authorList>
    </citation>
    <scope>NUCLEOTIDE SEQUENCE [LARGE SCALE GENOMIC DNA]</scope>
    <source>
        <strain evidence="3">CCM 8896</strain>
    </source>
</reference>
<feature type="domain" description="HTH marR-type" evidence="1">
    <location>
        <begin position="2"/>
        <end position="138"/>
    </location>
</feature>
<gene>
    <name evidence="2" type="ORF">ACFQ5M_02420</name>
</gene>
<dbReference type="SMART" id="SM00347">
    <property type="entry name" value="HTH_MARR"/>
    <property type="match status" value="1"/>
</dbReference>
<name>A0ABW4J4U7_9LACO</name>
<accession>A0ABW4J4U7</accession>
<dbReference type="Pfam" id="PF12802">
    <property type="entry name" value="MarR_2"/>
    <property type="match status" value="1"/>
</dbReference>
<evidence type="ECO:0000313" key="2">
    <source>
        <dbReference type="EMBL" id="MFD1670948.1"/>
    </source>
</evidence>
<proteinExistence type="predicted"/>
<evidence type="ECO:0000313" key="3">
    <source>
        <dbReference type="Proteomes" id="UP001597267"/>
    </source>
</evidence>
<dbReference type="PANTHER" id="PTHR33164:SF43">
    <property type="entry name" value="HTH-TYPE TRANSCRIPTIONAL REPRESSOR YETL"/>
    <property type="match status" value="1"/>
</dbReference>
<dbReference type="PROSITE" id="PS50995">
    <property type="entry name" value="HTH_MARR_2"/>
    <property type="match status" value="1"/>
</dbReference>
<sequence length="142" mass="15176">MTNSNGTVAARLARQLGIAVTRARNGHLADVGLTVDQADALTYYADHPGATIADWKNQQHIAHQTARLVVQKLVERGLIISTPSATDSRAKVNTLSPAGEAVRGQMYDGGEVTGRKLLAGLSGDQQAQFIQLLRKCLDNLDS</sequence>
<dbReference type="Gene3D" id="1.10.10.10">
    <property type="entry name" value="Winged helix-like DNA-binding domain superfamily/Winged helix DNA-binding domain"/>
    <property type="match status" value="1"/>
</dbReference>
<dbReference type="EMBL" id="JBHTOP010000003">
    <property type="protein sequence ID" value="MFD1670948.1"/>
    <property type="molecule type" value="Genomic_DNA"/>
</dbReference>
<evidence type="ECO:0000259" key="1">
    <source>
        <dbReference type="PROSITE" id="PS50995"/>
    </source>
</evidence>
<dbReference type="InterPro" id="IPR039422">
    <property type="entry name" value="MarR/SlyA-like"/>
</dbReference>
<keyword evidence="3" id="KW-1185">Reference proteome</keyword>
<organism evidence="2 3">
    <name type="scientific">Agrilactobacillus yilanensis</name>
    <dbReference type="NCBI Taxonomy" id="2485997"/>
    <lineage>
        <taxon>Bacteria</taxon>
        <taxon>Bacillati</taxon>
        <taxon>Bacillota</taxon>
        <taxon>Bacilli</taxon>
        <taxon>Lactobacillales</taxon>
        <taxon>Lactobacillaceae</taxon>
        <taxon>Agrilactobacillus</taxon>
    </lineage>
</organism>
<dbReference type="InterPro" id="IPR036388">
    <property type="entry name" value="WH-like_DNA-bd_sf"/>
</dbReference>
<dbReference type="Proteomes" id="UP001597267">
    <property type="component" value="Unassembled WGS sequence"/>
</dbReference>
<protein>
    <submittedName>
        <fullName evidence="2">MarR family winged helix-turn-helix transcriptional regulator</fullName>
    </submittedName>
</protein>